<dbReference type="OrthoDB" id="6262731at2759"/>
<dbReference type="InterPro" id="IPR038513">
    <property type="entry name" value="FAIM1_dom_sf"/>
</dbReference>
<dbReference type="PANTHER" id="PTHR13088">
    <property type="entry name" value="FAS APOPTOTIC INHIBITORY MOLECULE FAIM"/>
    <property type="match status" value="1"/>
</dbReference>
<dbReference type="GO" id="GO:1902042">
    <property type="term" value="P:negative regulation of extrinsic apoptotic signaling pathway via death domain receptors"/>
    <property type="evidence" value="ECO:0007669"/>
    <property type="project" value="TreeGrafter"/>
</dbReference>
<dbReference type="Pfam" id="PF06905">
    <property type="entry name" value="FAIM1"/>
    <property type="match status" value="1"/>
</dbReference>
<evidence type="ECO:0008006" key="3">
    <source>
        <dbReference type="Google" id="ProtNLM"/>
    </source>
</evidence>
<gene>
    <name evidence="1" type="ORF">CBOVIS_LOCUS5434</name>
</gene>
<sequence length="183" mass="20889">MPEGDTVATWNVPLHDKVHKIEFEHGTTTGKRVIRVDGKEILRREWMFKLVGKEPFKVGDMRCTINVEALGTFAYEYGLEVNGKTFQKFREEQNKKLHSWETSIIGEDTRIVLDKETMEVWVNGRKIDTAGEFVENGTETHFEIGPHVCKIVAVSSGKKKTGVTHTLYIDNSQILSPPDRSRN</sequence>
<evidence type="ECO:0000313" key="2">
    <source>
        <dbReference type="Proteomes" id="UP000494206"/>
    </source>
</evidence>
<reference evidence="1 2" key="1">
    <citation type="submission" date="2020-04" db="EMBL/GenBank/DDBJ databases">
        <authorList>
            <person name="Laetsch R D."/>
            <person name="Stevens L."/>
            <person name="Kumar S."/>
            <person name="Blaxter L. M."/>
        </authorList>
    </citation>
    <scope>NUCLEOTIDE SEQUENCE [LARGE SCALE GENOMIC DNA]</scope>
</reference>
<dbReference type="Proteomes" id="UP000494206">
    <property type="component" value="Unassembled WGS sequence"/>
</dbReference>
<evidence type="ECO:0000313" key="1">
    <source>
        <dbReference type="EMBL" id="CAB3402888.1"/>
    </source>
</evidence>
<dbReference type="PANTHER" id="PTHR13088:SF3">
    <property type="entry name" value="FAS APOPTOTIC INHIBITORY MOLECULE 1"/>
    <property type="match status" value="1"/>
</dbReference>
<protein>
    <recommendedName>
        <fullName evidence="3">Fas apoptotic inhibitory molecule 1</fullName>
    </recommendedName>
</protein>
<proteinExistence type="predicted"/>
<dbReference type="AlphaFoldDB" id="A0A8S1EPQ9"/>
<name>A0A8S1EPQ9_9PELO</name>
<dbReference type="EMBL" id="CADEPM010000003">
    <property type="protein sequence ID" value="CAB3402888.1"/>
    <property type="molecule type" value="Genomic_DNA"/>
</dbReference>
<comment type="caution">
    <text evidence="1">The sequence shown here is derived from an EMBL/GenBank/DDBJ whole genome shotgun (WGS) entry which is preliminary data.</text>
</comment>
<dbReference type="Gene3D" id="2.40.128.180">
    <property type="match status" value="2"/>
</dbReference>
<dbReference type="FunFam" id="2.40.128.180:FF:000001">
    <property type="entry name" value="Fas apoptotic inhibitory molecule 1"/>
    <property type="match status" value="1"/>
</dbReference>
<dbReference type="InterPro" id="IPR010695">
    <property type="entry name" value="FAIM1"/>
</dbReference>
<keyword evidence="2" id="KW-1185">Reference proteome</keyword>
<organism evidence="1 2">
    <name type="scientific">Caenorhabditis bovis</name>
    <dbReference type="NCBI Taxonomy" id="2654633"/>
    <lineage>
        <taxon>Eukaryota</taxon>
        <taxon>Metazoa</taxon>
        <taxon>Ecdysozoa</taxon>
        <taxon>Nematoda</taxon>
        <taxon>Chromadorea</taxon>
        <taxon>Rhabditida</taxon>
        <taxon>Rhabditina</taxon>
        <taxon>Rhabditomorpha</taxon>
        <taxon>Rhabditoidea</taxon>
        <taxon>Rhabditidae</taxon>
        <taxon>Peloderinae</taxon>
        <taxon>Caenorhabditis</taxon>
    </lineage>
</organism>
<accession>A0A8S1EPQ9</accession>